<protein>
    <submittedName>
        <fullName evidence="2">Uncharacterized protein</fullName>
    </submittedName>
</protein>
<evidence type="ECO:0000256" key="1">
    <source>
        <dbReference type="SAM" id="MobiDB-lite"/>
    </source>
</evidence>
<accession>A0A151J7I8</accession>
<proteinExistence type="predicted"/>
<feature type="compositionally biased region" description="Polar residues" evidence="1">
    <location>
        <begin position="51"/>
        <end position="60"/>
    </location>
</feature>
<feature type="compositionally biased region" description="Polar residues" evidence="1">
    <location>
        <begin position="108"/>
        <end position="124"/>
    </location>
</feature>
<dbReference type="Proteomes" id="UP000078492">
    <property type="component" value="Unassembled WGS sequence"/>
</dbReference>
<reference evidence="2 3" key="1">
    <citation type="submission" date="2015-09" db="EMBL/GenBank/DDBJ databases">
        <title>Trachymyrmex cornetzi WGS genome.</title>
        <authorList>
            <person name="Nygaard S."/>
            <person name="Hu H."/>
            <person name="Boomsma J."/>
            <person name="Zhang G."/>
        </authorList>
    </citation>
    <scope>NUCLEOTIDE SEQUENCE [LARGE SCALE GENOMIC DNA]</scope>
    <source>
        <strain evidence="2">Tcor2-1</strain>
        <tissue evidence="2">Whole body</tissue>
    </source>
</reference>
<evidence type="ECO:0000313" key="2">
    <source>
        <dbReference type="EMBL" id="KYN19873.1"/>
    </source>
</evidence>
<organism evidence="2 3">
    <name type="scientific">Trachymyrmex cornetzi</name>
    <dbReference type="NCBI Taxonomy" id="471704"/>
    <lineage>
        <taxon>Eukaryota</taxon>
        <taxon>Metazoa</taxon>
        <taxon>Ecdysozoa</taxon>
        <taxon>Arthropoda</taxon>
        <taxon>Hexapoda</taxon>
        <taxon>Insecta</taxon>
        <taxon>Pterygota</taxon>
        <taxon>Neoptera</taxon>
        <taxon>Endopterygota</taxon>
        <taxon>Hymenoptera</taxon>
        <taxon>Apocrita</taxon>
        <taxon>Aculeata</taxon>
        <taxon>Formicoidea</taxon>
        <taxon>Formicidae</taxon>
        <taxon>Myrmicinae</taxon>
        <taxon>Trachymyrmex</taxon>
    </lineage>
</organism>
<name>A0A151J7I8_9HYME</name>
<sequence>MSQRKSIKVTNEFLIISAIKILAISNIPQTLVAPPVRRRLRSPVSKKGMSLQFNEPSDCTIQPRRGKMRNTPTNRSELIKNCSKRRNRHDSIKCKSESGHQEGDIRRQPSSGHEQDGETQQQCQ</sequence>
<dbReference type="AlphaFoldDB" id="A0A151J7I8"/>
<feature type="compositionally biased region" description="Basic and acidic residues" evidence="1">
    <location>
        <begin position="89"/>
        <end position="107"/>
    </location>
</feature>
<evidence type="ECO:0000313" key="3">
    <source>
        <dbReference type="Proteomes" id="UP000078492"/>
    </source>
</evidence>
<feature type="region of interest" description="Disordered" evidence="1">
    <location>
        <begin position="43"/>
        <end position="124"/>
    </location>
</feature>
<keyword evidence="3" id="KW-1185">Reference proteome</keyword>
<dbReference type="EMBL" id="KQ979675">
    <property type="protein sequence ID" value="KYN19873.1"/>
    <property type="molecule type" value="Genomic_DNA"/>
</dbReference>
<gene>
    <name evidence="2" type="ORF">ALC57_07788</name>
</gene>